<reference evidence="2 3" key="1">
    <citation type="submission" date="2020-04" db="EMBL/GenBank/DDBJ databases">
        <title>Paeniglutamicibacter sp. ANT13_2, a novel actinomycete isolated from sediment in Antarctica.</title>
        <authorList>
            <person name="Sakdapetsiri C."/>
            <person name="Pinyakong O."/>
        </authorList>
    </citation>
    <scope>NUCLEOTIDE SEQUENCE [LARGE SCALE GENOMIC DNA]</scope>
    <source>
        <strain evidence="2 3">ANT13_2</strain>
    </source>
</reference>
<evidence type="ECO:0000313" key="2">
    <source>
        <dbReference type="EMBL" id="NKG20791.1"/>
    </source>
</evidence>
<dbReference type="EMBL" id="JAAWVT010000003">
    <property type="protein sequence ID" value="NKG20791.1"/>
    <property type="molecule type" value="Genomic_DNA"/>
</dbReference>
<accession>A0ABX1G4X8</accession>
<evidence type="ECO:0000313" key="3">
    <source>
        <dbReference type="Proteomes" id="UP000746595"/>
    </source>
</evidence>
<proteinExistence type="predicted"/>
<organism evidence="2 3">
    <name type="scientific">Paeniglutamicibacter terrestris</name>
    <dbReference type="NCBI Taxonomy" id="2723403"/>
    <lineage>
        <taxon>Bacteria</taxon>
        <taxon>Bacillati</taxon>
        <taxon>Actinomycetota</taxon>
        <taxon>Actinomycetes</taxon>
        <taxon>Micrococcales</taxon>
        <taxon>Micrococcaceae</taxon>
        <taxon>Paeniglutamicibacter</taxon>
    </lineage>
</organism>
<keyword evidence="3" id="KW-1185">Reference proteome</keyword>
<evidence type="ECO:0000256" key="1">
    <source>
        <dbReference type="SAM" id="MobiDB-lite"/>
    </source>
</evidence>
<name>A0ABX1G4X8_9MICC</name>
<comment type="caution">
    <text evidence="2">The sequence shown here is derived from an EMBL/GenBank/DDBJ whole genome shotgun (WGS) entry which is preliminary data.</text>
</comment>
<gene>
    <name evidence="2" type="ORF">HED64_08740</name>
</gene>
<feature type="compositionally biased region" description="Acidic residues" evidence="1">
    <location>
        <begin position="49"/>
        <end position="61"/>
    </location>
</feature>
<feature type="compositionally biased region" description="Basic and acidic residues" evidence="1">
    <location>
        <begin position="23"/>
        <end position="40"/>
    </location>
</feature>
<dbReference type="RefSeq" id="WP_168151649.1">
    <property type="nucleotide sequence ID" value="NZ_JAAWVT010000003.1"/>
</dbReference>
<feature type="region of interest" description="Disordered" evidence="1">
    <location>
        <begin position="1"/>
        <end position="61"/>
    </location>
</feature>
<protein>
    <submittedName>
        <fullName evidence="2">Uncharacterized protein</fullName>
    </submittedName>
</protein>
<dbReference type="Proteomes" id="UP000746595">
    <property type="component" value="Unassembled WGS sequence"/>
</dbReference>
<sequence length="61" mass="6854">MSKDIEDSTLGEEIVHPHHHLTHNTDEREVSDKQLSKWKSEGGALPADYDPDVDEDEPSGE</sequence>